<organism evidence="2">
    <name type="scientific">Lygus hesperus</name>
    <name type="common">Western plant bug</name>
    <dbReference type="NCBI Taxonomy" id="30085"/>
    <lineage>
        <taxon>Eukaryota</taxon>
        <taxon>Metazoa</taxon>
        <taxon>Ecdysozoa</taxon>
        <taxon>Arthropoda</taxon>
        <taxon>Hexapoda</taxon>
        <taxon>Insecta</taxon>
        <taxon>Pterygota</taxon>
        <taxon>Neoptera</taxon>
        <taxon>Paraneoptera</taxon>
        <taxon>Hemiptera</taxon>
        <taxon>Heteroptera</taxon>
        <taxon>Panheteroptera</taxon>
        <taxon>Cimicomorpha</taxon>
        <taxon>Miridae</taxon>
        <taxon>Mirini</taxon>
        <taxon>Lygus</taxon>
    </lineage>
</organism>
<protein>
    <submittedName>
        <fullName evidence="2">Putative DNA helicase INO80</fullName>
    </submittedName>
</protein>
<dbReference type="AlphaFoldDB" id="A0A0A9YWK6"/>
<dbReference type="EMBL" id="GBHO01008126">
    <property type="protein sequence ID" value="JAG35478.1"/>
    <property type="molecule type" value="Transcribed_RNA"/>
</dbReference>
<keyword evidence="2" id="KW-0347">Helicase</keyword>
<keyword evidence="2" id="KW-0547">Nucleotide-binding</keyword>
<feature type="region of interest" description="Disordered" evidence="1">
    <location>
        <begin position="60"/>
        <end position="115"/>
    </location>
</feature>
<proteinExistence type="predicted"/>
<sequence length="115" mass="12985">TTEGIARRNHPQHHNQKPAPRDVINIVSCKCAKGCTSGGCSCRKIGLKCSIARHIFRGQCPSQRPRARTPTLKDDQRSSLNNSSISNPALLRQNRWQKSLSEKRLTYEKNAYQPM</sequence>
<reference evidence="2" key="1">
    <citation type="journal article" date="2014" name="PLoS ONE">
        <title>Transcriptome-Based Identification of ABC Transporters in the Western Tarnished Plant Bug Lygus hesperus.</title>
        <authorList>
            <person name="Hull J.J."/>
            <person name="Chaney K."/>
            <person name="Geib S.M."/>
            <person name="Fabrick J.A."/>
            <person name="Brent C.S."/>
            <person name="Walsh D."/>
            <person name="Lavine L.C."/>
        </authorList>
    </citation>
    <scope>NUCLEOTIDE SEQUENCE</scope>
</reference>
<name>A0A0A9YWK6_LYGHE</name>
<accession>A0A0A9YWK6</accession>
<evidence type="ECO:0000256" key="1">
    <source>
        <dbReference type="SAM" id="MobiDB-lite"/>
    </source>
</evidence>
<dbReference type="GO" id="GO:0004386">
    <property type="term" value="F:helicase activity"/>
    <property type="evidence" value="ECO:0007669"/>
    <property type="project" value="UniProtKB-KW"/>
</dbReference>
<reference evidence="2" key="2">
    <citation type="submission" date="2014-07" db="EMBL/GenBank/DDBJ databases">
        <authorList>
            <person name="Hull J."/>
        </authorList>
    </citation>
    <scope>NUCLEOTIDE SEQUENCE</scope>
</reference>
<feature type="compositionally biased region" description="Polar residues" evidence="1">
    <location>
        <begin position="78"/>
        <end position="87"/>
    </location>
</feature>
<keyword evidence="2" id="KW-0378">Hydrolase</keyword>
<evidence type="ECO:0000313" key="2">
    <source>
        <dbReference type="EMBL" id="JAG35478.1"/>
    </source>
</evidence>
<feature type="non-terminal residue" evidence="2">
    <location>
        <position position="1"/>
    </location>
</feature>
<gene>
    <name evidence="2" type="primary">INO80_1</name>
    <name evidence="2" type="ORF">CM83_104988</name>
</gene>
<keyword evidence="2" id="KW-0067">ATP-binding</keyword>